<comment type="similarity">
    <text evidence="2">Belongs to the pyruvate kinase family.</text>
</comment>
<keyword evidence="11" id="KW-0670">Pyruvate</keyword>
<dbReference type="SUPFAM" id="SSF51621">
    <property type="entry name" value="Phosphoenolpyruvate/pyruvate domain"/>
    <property type="match status" value="1"/>
</dbReference>
<reference evidence="14" key="1">
    <citation type="submission" date="2018-05" db="EMBL/GenBank/DDBJ databases">
        <authorList>
            <person name="Lanie J.A."/>
            <person name="Ng W.-L."/>
            <person name="Kazmierczak K.M."/>
            <person name="Andrzejewski T.M."/>
            <person name="Davidsen T.M."/>
            <person name="Wayne K.J."/>
            <person name="Tettelin H."/>
            <person name="Glass J.I."/>
            <person name="Rusch D."/>
            <person name="Podicherti R."/>
            <person name="Tsui H.-C.T."/>
            <person name="Winkler M.E."/>
        </authorList>
    </citation>
    <scope>NUCLEOTIDE SEQUENCE</scope>
</reference>
<evidence type="ECO:0000256" key="11">
    <source>
        <dbReference type="ARBA" id="ARBA00023317"/>
    </source>
</evidence>
<dbReference type="SUPFAM" id="SSF52935">
    <property type="entry name" value="PK C-terminal domain-like"/>
    <property type="match status" value="1"/>
</dbReference>
<dbReference type="SUPFAM" id="SSF50800">
    <property type="entry name" value="PK beta-barrel domain-like"/>
    <property type="match status" value="1"/>
</dbReference>
<dbReference type="InterPro" id="IPR015813">
    <property type="entry name" value="Pyrv/PenolPyrv_kinase-like_dom"/>
</dbReference>
<evidence type="ECO:0000256" key="7">
    <source>
        <dbReference type="ARBA" id="ARBA00022777"/>
    </source>
</evidence>
<evidence type="ECO:0000256" key="3">
    <source>
        <dbReference type="ARBA" id="ARBA00012142"/>
    </source>
</evidence>
<dbReference type="GO" id="GO:0000287">
    <property type="term" value="F:magnesium ion binding"/>
    <property type="evidence" value="ECO:0007669"/>
    <property type="project" value="InterPro"/>
</dbReference>
<dbReference type="GO" id="GO:0030955">
    <property type="term" value="F:potassium ion binding"/>
    <property type="evidence" value="ECO:0007669"/>
    <property type="project" value="InterPro"/>
</dbReference>
<feature type="domain" description="Pyruvate kinase barrel" evidence="12">
    <location>
        <begin position="5"/>
        <end position="322"/>
    </location>
</feature>
<comment type="pathway">
    <text evidence="1">Carbohydrate degradation; glycolysis; pyruvate from D-glyceraldehyde 3-phosphate: step 5/5.</text>
</comment>
<dbReference type="PRINTS" id="PR01050">
    <property type="entry name" value="PYRUVTKNASE"/>
</dbReference>
<evidence type="ECO:0000256" key="4">
    <source>
        <dbReference type="ARBA" id="ARBA00022679"/>
    </source>
</evidence>
<dbReference type="EC" id="2.7.1.40" evidence="3"/>
<dbReference type="GO" id="GO:0005524">
    <property type="term" value="F:ATP binding"/>
    <property type="evidence" value="ECO:0007669"/>
    <property type="project" value="UniProtKB-KW"/>
</dbReference>
<dbReference type="InterPro" id="IPR036918">
    <property type="entry name" value="Pyrv_Knase_C_sf"/>
</dbReference>
<dbReference type="InterPro" id="IPR015806">
    <property type="entry name" value="Pyrv_Knase_insert_dom_sf"/>
</dbReference>
<dbReference type="Pfam" id="PF00224">
    <property type="entry name" value="PK"/>
    <property type="match status" value="1"/>
</dbReference>
<evidence type="ECO:0000256" key="10">
    <source>
        <dbReference type="ARBA" id="ARBA00023152"/>
    </source>
</evidence>
<dbReference type="PANTHER" id="PTHR11817">
    <property type="entry name" value="PYRUVATE KINASE"/>
    <property type="match status" value="1"/>
</dbReference>
<keyword evidence="10" id="KW-0324">Glycolysis</keyword>
<evidence type="ECO:0000259" key="13">
    <source>
        <dbReference type="Pfam" id="PF02887"/>
    </source>
</evidence>
<evidence type="ECO:0000256" key="6">
    <source>
        <dbReference type="ARBA" id="ARBA00022741"/>
    </source>
</evidence>
<sequence length="431" mass="47149">MRRRRSIKIIATLGPATQSEQAVRELFQAGADAFRLNFSHGKREDHQVNIDCIRKIESEESRPIAILGDLQGPKIRIGRMAGGEAFLREGERFRLDLDEEPGTETRAPLLHPEVFDVLEEGANLLLNDGRIRLIVDKTGKDFVETLILTGGTLSNYKGVNVPNIVVPVSAITSRDRDNLEFALDKGVDWIALSFVQRPEDVEEANGLINGRAALMAKVEKPAALERIDEIIDLVDGVMVARGDLGVELPLEEVPGAQKQLILRARRAGKQVVVATQMLESMVTSPTPTRAEISDVATAVYDGADAVMLSAETAVGEFPTESVLVMNRVAEKVEVDPLFRRIIDAEHPSPDTTSEDAITASARQVAETISAAVIATYTTSGRTALRASRERPPVPILALTPRLKVARCLAIAWGLHCVETEDANTMREMVDR</sequence>
<dbReference type="UniPathway" id="UPA00109">
    <property type="reaction ID" value="UER00188"/>
</dbReference>
<keyword evidence="5" id="KW-0479">Metal-binding</keyword>
<feature type="non-terminal residue" evidence="14">
    <location>
        <position position="431"/>
    </location>
</feature>
<keyword evidence="4" id="KW-0808">Transferase</keyword>
<name>A0A382HDD9_9ZZZZ</name>
<evidence type="ECO:0000259" key="12">
    <source>
        <dbReference type="Pfam" id="PF00224"/>
    </source>
</evidence>
<dbReference type="GO" id="GO:0016301">
    <property type="term" value="F:kinase activity"/>
    <property type="evidence" value="ECO:0007669"/>
    <property type="project" value="UniProtKB-KW"/>
</dbReference>
<dbReference type="InterPro" id="IPR040442">
    <property type="entry name" value="Pyrv_kinase-like_dom_sf"/>
</dbReference>
<dbReference type="Gene3D" id="2.40.33.10">
    <property type="entry name" value="PK beta-barrel domain-like"/>
    <property type="match status" value="1"/>
</dbReference>
<dbReference type="InterPro" id="IPR001697">
    <property type="entry name" value="Pyr_Knase"/>
</dbReference>
<dbReference type="NCBIfam" id="TIGR01064">
    <property type="entry name" value="pyruv_kin"/>
    <property type="match status" value="1"/>
</dbReference>
<accession>A0A382HDD9</accession>
<proteinExistence type="inferred from homology"/>
<dbReference type="InterPro" id="IPR015793">
    <property type="entry name" value="Pyrv_Knase_brl"/>
</dbReference>
<gene>
    <name evidence="14" type="ORF">METZ01_LOCUS238182</name>
</gene>
<dbReference type="EMBL" id="UINC01060627">
    <property type="protein sequence ID" value="SVB85328.1"/>
    <property type="molecule type" value="Genomic_DNA"/>
</dbReference>
<evidence type="ECO:0000313" key="14">
    <source>
        <dbReference type="EMBL" id="SVB85328.1"/>
    </source>
</evidence>
<dbReference type="InterPro" id="IPR015795">
    <property type="entry name" value="Pyrv_Knase_C"/>
</dbReference>
<keyword evidence="7" id="KW-0418">Kinase</keyword>
<keyword evidence="8" id="KW-0067">ATP-binding</keyword>
<dbReference type="GO" id="GO:0004743">
    <property type="term" value="F:pyruvate kinase activity"/>
    <property type="evidence" value="ECO:0007669"/>
    <property type="project" value="UniProtKB-EC"/>
</dbReference>
<evidence type="ECO:0000256" key="8">
    <source>
        <dbReference type="ARBA" id="ARBA00022840"/>
    </source>
</evidence>
<dbReference type="Gene3D" id="3.20.20.60">
    <property type="entry name" value="Phosphoenolpyruvate-binding domains"/>
    <property type="match status" value="1"/>
</dbReference>
<evidence type="ECO:0000256" key="9">
    <source>
        <dbReference type="ARBA" id="ARBA00022842"/>
    </source>
</evidence>
<protein>
    <recommendedName>
        <fullName evidence="3">pyruvate kinase</fullName>
        <ecNumber evidence="3">2.7.1.40</ecNumber>
    </recommendedName>
</protein>
<organism evidence="14">
    <name type="scientific">marine metagenome</name>
    <dbReference type="NCBI Taxonomy" id="408172"/>
    <lineage>
        <taxon>unclassified sequences</taxon>
        <taxon>metagenomes</taxon>
        <taxon>ecological metagenomes</taxon>
    </lineage>
</organism>
<dbReference type="Pfam" id="PF02887">
    <property type="entry name" value="PK_C"/>
    <property type="match status" value="1"/>
</dbReference>
<evidence type="ECO:0000256" key="2">
    <source>
        <dbReference type="ARBA" id="ARBA00008663"/>
    </source>
</evidence>
<keyword evidence="9" id="KW-0460">Magnesium</keyword>
<dbReference type="AlphaFoldDB" id="A0A382HDD9"/>
<dbReference type="FunFam" id="2.40.33.10:FF:000001">
    <property type="entry name" value="Pyruvate kinase"/>
    <property type="match status" value="1"/>
</dbReference>
<dbReference type="NCBIfam" id="NF004978">
    <property type="entry name" value="PRK06354.1"/>
    <property type="match status" value="1"/>
</dbReference>
<feature type="domain" description="Pyruvate kinase C-terminal" evidence="13">
    <location>
        <begin position="355"/>
        <end position="430"/>
    </location>
</feature>
<evidence type="ECO:0000256" key="1">
    <source>
        <dbReference type="ARBA" id="ARBA00004997"/>
    </source>
</evidence>
<evidence type="ECO:0000256" key="5">
    <source>
        <dbReference type="ARBA" id="ARBA00022723"/>
    </source>
</evidence>
<dbReference type="InterPro" id="IPR011037">
    <property type="entry name" value="Pyrv_Knase-like_insert_dom_sf"/>
</dbReference>
<dbReference type="NCBIfam" id="NF004491">
    <property type="entry name" value="PRK05826.1"/>
    <property type="match status" value="1"/>
</dbReference>
<dbReference type="Gene3D" id="3.40.1380.20">
    <property type="entry name" value="Pyruvate kinase, C-terminal domain"/>
    <property type="match status" value="1"/>
</dbReference>
<keyword evidence="6" id="KW-0547">Nucleotide-binding</keyword>